<dbReference type="Gene3D" id="1.25.40.10">
    <property type="entry name" value="Tetratricopeptide repeat domain"/>
    <property type="match status" value="2"/>
</dbReference>
<dbReference type="SUPFAM" id="SSF56112">
    <property type="entry name" value="Protein kinase-like (PK-like)"/>
    <property type="match status" value="1"/>
</dbReference>
<dbReference type="Pfam" id="PF00069">
    <property type="entry name" value="Pkinase"/>
    <property type="match status" value="1"/>
</dbReference>
<dbReference type="SMART" id="SM00220">
    <property type="entry name" value="S_TKc"/>
    <property type="match status" value="1"/>
</dbReference>
<dbReference type="PANTHER" id="PTHR43289:SF34">
    <property type="entry name" value="SERINE_THREONINE-PROTEIN KINASE YBDM-RELATED"/>
    <property type="match status" value="1"/>
</dbReference>
<feature type="domain" description="Protein kinase" evidence="7">
    <location>
        <begin position="579"/>
        <end position="841"/>
    </location>
</feature>
<keyword evidence="4 5" id="KW-0067">ATP-binding</keyword>
<evidence type="ECO:0000256" key="1">
    <source>
        <dbReference type="ARBA" id="ARBA00022679"/>
    </source>
</evidence>
<feature type="region of interest" description="Disordered" evidence="6">
    <location>
        <begin position="847"/>
        <end position="871"/>
    </location>
</feature>
<sequence>MTSLREQNLTALEVQFASDPTNAHVLIALASEYYRRGIFSARSQSVYERARVAAPHERHFEEGLHLVCFLRQLRNLTIELGQPDQIDPEGIQESIELVREYLRQHPTSPDLFAALGDLYLVRGNVLLAIGAYENAIKFGYHEFGAILRSYEFAARLHTIQPNERIYFGRIYRQMGLTEQAIELYRTAIAEGFHDPETIRGLVDLLEQEAKTATNQNVLNNLYMEICELWLLLGDSDQALESFRRVRFPINQNYALVRKVAAILIDRQDYRLAFDYLSHLPVDEETKELLNRIAVELEKIGDLDTATFLLRFINENDIVIREAEALREKEIEINTELAVAELNESQGRYDQALSAYVKVLKLGYKEDYAILSRIVELLPLIKSDHIEDFYFIGQYYLDRKDWYRSAQFYDLVLERRQGDPLARQKLREIYDAILGANPHLPELRLRSGDLYLETGALDLAIAEYKHAAQFPETNIEATRRLAIAYMKQQQFTEAFEAFQALPVAEVDLENLYQLHLIFNGRGRVAEALNLLQMIHTVDENYRDVAERIALLRQKFEEQSQAMFVDPVMLDLIGEAAVGRYRYIEKIGSGGMGVVHKVYDLKLNKPVAMKILREGLAGSGKAIERFFREARIAATLNHPNIVNIYDYNINQQTHKSYIAMEYVDGPSLRDMFEDYFVSGPPPLEQRVVDALYYISQICDALQITHSKGIIHRDIKPDNILISSQRIAKITDFGIVHIEEATFTPTGALIGTPRYMSPEQVMGTRLDGRADLYSAGIILYEWLVGAPPFVTGDVAYQQVNIPPVPPVEQNPDIPLEVNNIIMKCLEKNPADRFQTALDLKHALELALSHLTGKPTPAPPPRLKLPGETDMDTII</sequence>
<dbReference type="InterPro" id="IPR008271">
    <property type="entry name" value="Ser/Thr_kinase_AS"/>
</dbReference>
<dbReference type="SUPFAM" id="SSF48452">
    <property type="entry name" value="TPR-like"/>
    <property type="match status" value="2"/>
</dbReference>
<dbReference type="InterPro" id="IPR011990">
    <property type="entry name" value="TPR-like_helical_dom_sf"/>
</dbReference>
<keyword evidence="3 8" id="KW-0418">Kinase</keyword>
<dbReference type="GO" id="GO:0004674">
    <property type="term" value="F:protein serine/threonine kinase activity"/>
    <property type="evidence" value="ECO:0007669"/>
    <property type="project" value="UniProtKB-KW"/>
</dbReference>
<feature type="binding site" evidence="5">
    <location>
        <position position="608"/>
    </location>
    <ligand>
        <name>ATP</name>
        <dbReference type="ChEBI" id="CHEBI:30616"/>
    </ligand>
</feature>
<dbReference type="InterPro" id="IPR017441">
    <property type="entry name" value="Protein_kinase_ATP_BS"/>
</dbReference>
<dbReference type="InterPro" id="IPR019734">
    <property type="entry name" value="TPR_rpt"/>
</dbReference>
<dbReference type="PROSITE" id="PS50011">
    <property type="entry name" value="PROTEIN_KINASE_DOM"/>
    <property type="match status" value="1"/>
</dbReference>
<reference evidence="8 9" key="1">
    <citation type="submission" date="2018-05" db="EMBL/GenBank/DDBJ databases">
        <title>A metagenomic window into the 2 km-deep terrestrial subsurface aquifer revealed taxonomically and functionally diverse microbial community comprising novel uncultured bacterial lineages.</title>
        <authorList>
            <person name="Kadnikov V.V."/>
            <person name="Mardanov A.V."/>
            <person name="Beletsky A.V."/>
            <person name="Banks D."/>
            <person name="Pimenov N.V."/>
            <person name="Frank Y.A."/>
            <person name="Karnachuk O.V."/>
            <person name="Ravin N.V."/>
        </authorList>
    </citation>
    <scope>NUCLEOTIDE SEQUENCE [LARGE SCALE GENOMIC DNA]</scope>
    <source>
        <strain evidence="8">BY</strain>
    </source>
</reference>
<dbReference type="Pfam" id="PF13176">
    <property type="entry name" value="TPR_7"/>
    <property type="match status" value="1"/>
</dbReference>
<protein>
    <submittedName>
        <fullName evidence="8">Serine/threonine protein kinase PrkC, regulator of stationary phase</fullName>
    </submittedName>
</protein>
<keyword evidence="8" id="KW-0723">Serine/threonine-protein kinase</keyword>
<evidence type="ECO:0000256" key="2">
    <source>
        <dbReference type="ARBA" id="ARBA00022741"/>
    </source>
</evidence>
<evidence type="ECO:0000256" key="4">
    <source>
        <dbReference type="ARBA" id="ARBA00022840"/>
    </source>
</evidence>
<dbReference type="Gene3D" id="1.10.510.10">
    <property type="entry name" value="Transferase(Phosphotransferase) domain 1"/>
    <property type="match status" value="1"/>
</dbReference>
<keyword evidence="2 5" id="KW-0547">Nucleotide-binding</keyword>
<dbReference type="SMART" id="SM00028">
    <property type="entry name" value="TPR"/>
    <property type="match status" value="6"/>
</dbReference>
<name>A0A2Z4Y762_SUMC1</name>
<evidence type="ECO:0000256" key="5">
    <source>
        <dbReference type="PROSITE-ProRule" id="PRU10141"/>
    </source>
</evidence>
<evidence type="ECO:0000256" key="6">
    <source>
        <dbReference type="SAM" id="MobiDB-lite"/>
    </source>
</evidence>
<evidence type="ECO:0000313" key="8">
    <source>
        <dbReference type="EMBL" id="AXA37064.1"/>
    </source>
</evidence>
<dbReference type="PANTHER" id="PTHR43289">
    <property type="entry name" value="MITOGEN-ACTIVATED PROTEIN KINASE KINASE KINASE 20-RELATED"/>
    <property type="match status" value="1"/>
</dbReference>
<dbReference type="PROSITE" id="PS00107">
    <property type="entry name" value="PROTEIN_KINASE_ATP"/>
    <property type="match status" value="1"/>
</dbReference>
<accession>A0A2Z4Y762</accession>
<dbReference type="CDD" id="cd14014">
    <property type="entry name" value="STKc_PknB_like"/>
    <property type="match status" value="1"/>
</dbReference>
<dbReference type="EMBL" id="CP030759">
    <property type="protein sequence ID" value="AXA37064.1"/>
    <property type="molecule type" value="Genomic_DNA"/>
</dbReference>
<gene>
    <name evidence="8" type="ORF">BRCON_2287</name>
</gene>
<dbReference type="InterPro" id="IPR000719">
    <property type="entry name" value="Prot_kinase_dom"/>
</dbReference>
<dbReference type="KEGG" id="schv:BRCON_2287"/>
<dbReference type="Gene3D" id="3.30.200.20">
    <property type="entry name" value="Phosphorylase Kinase, domain 1"/>
    <property type="match status" value="1"/>
</dbReference>
<dbReference type="InterPro" id="IPR011009">
    <property type="entry name" value="Kinase-like_dom_sf"/>
</dbReference>
<dbReference type="Proteomes" id="UP000262583">
    <property type="component" value="Chromosome"/>
</dbReference>
<proteinExistence type="predicted"/>
<organism evidence="8 9">
    <name type="scientific">Sumerlaea chitinivorans</name>
    <dbReference type="NCBI Taxonomy" id="2250252"/>
    <lineage>
        <taxon>Bacteria</taxon>
        <taxon>Candidatus Sumerlaeota</taxon>
        <taxon>Candidatus Sumerlaeia</taxon>
        <taxon>Candidatus Sumerlaeales</taxon>
        <taxon>Candidatus Sumerlaeaceae</taxon>
        <taxon>Candidatus Sumerlaea</taxon>
    </lineage>
</organism>
<dbReference type="PROSITE" id="PS00108">
    <property type="entry name" value="PROTEIN_KINASE_ST"/>
    <property type="match status" value="1"/>
</dbReference>
<dbReference type="AlphaFoldDB" id="A0A2Z4Y762"/>
<evidence type="ECO:0000256" key="3">
    <source>
        <dbReference type="ARBA" id="ARBA00022777"/>
    </source>
</evidence>
<keyword evidence="1" id="KW-0808">Transferase</keyword>
<dbReference type="GO" id="GO:0005524">
    <property type="term" value="F:ATP binding"/>
    <property type="evidence" value="ECO:0007669"/>
    <property type="project" value="UniProtKB-UniRule"/>
</dbReference>
<evidence type="ECO:0000313" key="9">
    <source>
        <dbReference type="Proteomes" id="UP000262583"/>
    </source>
</evidence>
<evidence type="ECO:0000259" key="7">
    <source>
        <dbReference type="PROSITE" id="PS50011"/>
    </source>
</evidence>